<dbReference type="Proteomes" id="UP000002213">
    <property type="component" value="Chromosome"/>
</dbReference>
<reference evidence="2 3" key="1">
    <citation type="journal article" date="2009" name="Stand. Genomic Sci.">
        <title>Complete genome sequence of Actinosynnema mirum type strain (101).</title>
        <authorList>
            <person name="Land M."/>
            <person name="Lapidus A."/>
            <person name="Mayilraj S."/>
            <person name="Chen F."/>
            <person name="Copeland A."/>
            <person name="Del Rio T.G."/>
            <person name="Nolan M."/>
            <person name="Lucas S."/>
            <person name="Tice H."/>
            <person name="Cheng J.F."/>
            <person name="Chertkov O."/>
            <person name="Bruce D."/>
            <person name="Goodwin L."/>
            <person name="Pitluck S."/>
            <person name="Rohde M."/>
            <person name="Goker M."/>
            <person name="Pati A."/>
            <person name="Ivanova N."/>
            <person name="Mavromatis K."/>
            <person name="Chen A."/>
            <person name="Palaniappan K."/>
            <person name="Hauser L."/>
            <person name="Chang Y.J."/>
            <person name="Jeffries C.C."/>
            <person name="Brettin T."/>
            <person name="Detter J.C."/>
            <person name="Han C."/>
            <person name="Chain P."/>
            <person name="Tindall B.J."/>
            <person name="Bristow J."/>
            <person name="Eisen J.A."/>
            <person name="Markowitz V."/>
            <person name="Hugenholtz P."/>
            <person name="Kyrpides N.C."/>
            <person name="Klenk H.P."/>
        </authorList>
    </citation>
    <scope>NUCLEOTIDE SEQUENCE [LARGE SCALE GENOMIC DNA]</scope>
    <source>
        <strain evidence="3">ATCC 29888 / DSM 43827 / JCM 3225 / NBRC 14064 / NCIMB 13271 / NRRL B-12336 / IMRU 3971 / 101</strain>
    </source>
</reference>
<keyword evidence="3" id="KW-1185">Reference proteome</keyword>
<dbReference type="NCBIfam" id="NF033537">
    <property type="entry name" value="lasso_biosyn_B2"/>
    <property type="match status" value="1"/>
</dbReference>
<organism evidence="2 3">
    <name type="scientific">Actinosynnema mirum (strain ATCC 29888 / DSM 43827 / JCM 3225 / NBRC 14064 / NCIMB 13271 / NRRL B-12336 / IMRU 3971 / 101)</name>
    <dbReference type="NCBI Taxonomy" id="446462"/>
    <lineage>
        <taxon>Bacteria</taxon>
        <taxon>Bacillati</taxon>
        <taxon>Actinomycetota</taxon>
        <taxon>Actinomycetes</taxon>
        <taxon>Pseudonocardiales</taxon>
        <taxon>Pseudonocardiaceae</taxon>
        <taxon>Actinosynnema</taxon>
    </lineage>
</organism>
<dbReference type="InterPro" id="IPR053521">
    <property type="entry name" value="McjB-like"/>
</dbReference>
<dbReference type="AlphaFoldDB" id="C6WJ44"/>
<dbReference type="Pfam" id="PF13471">
    <property type="entry name" value="Transglut_core3"/>
    <property type="match status" value="1"/>
</dbReference>
<proteinExistence type="predicted"/>
<name>C6WJ44_ACTMD</name>
<dbReference type="EMBL" id="CP001630">
    <property type="protein sequence ID" value="ACU40120.1"/>
    <property type="molecule type" value="Genomic_DNA"/>
</dbReference>
<dbReference type="eggNOG" id="ENOG502ZD72">
    <property type="taxonomic scope" value="Bacteria"/>
</dbReference>
<sequence length="254" mass="27107">MKPTCRVVVPEHVRAADLGPVTVIVNYLNGRVESLIGPAARWWQRATSTGCADVPGVLDEEAARTLRDQLIAAGLIEPATADAPRSSFSTFRGPPWEPSWGTQEMAAGLTALVPAPLRTTARAAIALAVVLVVLAAGRRRGRTARLIRLLTVAGTWARGAAPAERVRSIAHAVRRAGMVVPSRVACLEESAAIVLVLASARQRVTWCHGVAADPVRVHAWVEDALGRPVAEPPGMTARFAVLRTIPDRGEDIRQ</sequence>
<dbReference type="KEGG" id="ami:Amir_6317"/>
<accession>C6WJ44</accession>
<dbReference type="STRING" id="446462.Amir_6317"/>
<dbReference type="OrthoDB" id="583768at2"/>
<protein>
    <recommendedName>
        <fullName evidence="1">Microcin J25-processing protein McjB C-terminal domain-containing protein</fullName>
    </recommendedName>
</protein>
<dbReference type="InterPro" id="IPR032708">
    <property type="entry name" value="McjB_C"/>
</dbReference>
<feature type="domain" description="Microcin J25-processing protein McjB C-terminal" evidence="1">
    <location>
        <begin position="128"/>
        <end position="244"/>
    </location>
</feature>
<evidence type="ECO:0000313" key="2">
    <source>
        <dbReference type="EMBL" id="ACU40120.1"/>
    </source>
</evidence>
<evidence type="ECO:0000313" key="3">
    <source>
        <dbReference type="Proteomes" id="UP000002213"/>
    </source>
</evidence>
<gene>
    <name evidence="2" type="ordered locus">Amir_6317</name>
</gene>
<dbReference type="HOGENOM" id="CLU_1314035_0_0_11"/>
<evidence type="ECO:0000259" key="1">
    <source>
        <dbReference type="Pfam" id="PF13471"/>
    </source>
</evidence>